<gene>
    <name evidence="2" type="ORF">Ahy_B01g052859</name>
</gene>
<accession>A0A445AQK5</accession>
<keyword evidence="3" id="KW-1185">Reference proteome</keyword>
<dbReference type="EMBL" id="SDMP01000011">
    <property type="protein sequence ID" value="RYR28702.1"/>
    <property type="molecule type" value="Genomic_DNA"/>
</dbReference>
<proteinExistence type="predicted"/>
<dbReference type="Gene3D" id="3.40.395.10">
    <property type="entry name" value="Adenoviral Proteinase, Chain A"/>
    <property type="match status" value="1"/>
</dbReference>
<organism evidence="2 3">
    <name type="scientific">Arachis hypogaea</name>
    <name type="common">Peanut</name>
    <dbReference type="NCBI Taxonomy" id="3818"/>
    <lineage>
        <taxon>Eukaryota</taxon>
        <taxon>Viridiplantae</taxon>
        <taxon>Streptophyta</taxon>
        <taxon>Embryophyta</taxon>
        <taxon>Tracheophyta</taxon>
        <taxon>Spermatophyta</taxon>
        <taxon>Magnoliopsida</taxon>
        <taxon>eudicotyledons</taxon>
        <taxon>Gunneridae</taxon>
        <taxon>Pentapetalae</taxon>
        <taxon>rosids</taxon>
        <taxon>fabids</taxon>
        <taxon>Fabales</taxon>
        <taxon>Fabaceae</taxon>
        <taxon>Papilionoideae</taxon>
        <taxon>50 kb inversion clade</taxon>
        <taxon>dalbergioids sensu lato</taxon>
        <taxon>Dalbergieae</taxon>
        <taxon>Pterocarpus clade</taxon>
        <taxon>Arachis</taxon>
    </lineage>
</organism>
<feature type="region of interest" description="Disordered" evidence="1">
    <location>
        <begin position="94"/>
        <end position="114"/>
    </location>
</feature>
<evidence type="ECO:0000313" key="2">
    <source>
        <dbReference type="EMBL" id="RYR28702.1"/>
    </source>
</evidence>
<dbReference type="InterPro" id="IPR038765">
    <property type="entry name" value="Papain-like_cys_pep_sf"/>
</dbReference>
<evidence type="ECO:0000313" key="3">
    <source>
        <dbReference type="Proteomes" id="UP000289738"/>
    </source>
</evidence>
<dbReference type="AlphaFoldDB" id="A0A445AQK5"/>
<evidence type="ECO:0000256" key="1">
    <source>
        <dbReference type="SAM" id="MobiDB-lite"/>
    </source>
</evidence>
<name>A0A445AQK5_ARAHY</name>
<sequence length="277" mass="32071">MCNFLFFKTNSNYSTLTLSLFTFLRPPLALSLPSLVQEELIIDDFIYVPPQNETQQTSNNDCPLEPKKQGVTLSLTSSVIEDLMKNDYVYQVSDKDPTKEQEEQSKETPVVQHSEQEALVDVSVIEEFFKDDNVYEVSDEEQSQEPPVARQSEQETLILSSFDRYVVSIYSMILNQIKVRRYQEQIYIVPLNIVPFVPICNGGHWWLWIADVNKKKFYVLDPINKLPEHIPDSRKKLNKFVGLIISHMRVYAGAEHLMEDGLGEEVEYIQLNGQRTK</sequence>
<reference evidence="2 3" key="1">
    <citation type="submission" date="2019-01" db="EMBL/GenBank/DDBJ databases">
        <title>Sequencing of cultivated peanut Arachis hypogaea provides insights into genome evolution and oil improvement.</title>
        <authorList>
            <person name="Chen X."/>
        </authorList>
    </citation>
    <scope>NUCLEOTIDE SEQUENCE [LARGE SCALE GENOMIC DNA]</scope>
    <source>
        <strain evidence="3">cv. Fuhuasheng</strain>
        <tissue evidence="2">Leaves</tissue>
    </source>
</reference>
<comment type="caution">
    <text evidence="2">The sequence shown here is derived from an EMBL/GenBank/DDBJ whole genome shotgun (WGS) entry which is preliminary data.</text>
</comment>
<feature type="compositionally biased region" description="Basic and acidic residues" evidence="1">
    <location>
        <begin position="94"/>
        <end position="106"/>
    </location>
</feature>
<evidence type="ECO:0008006" key="4">
    <source>
        <dbReference type="Google" id="ProtNLM"/>
    </source>
</evidence>
<protein>
    <recommendedName>
        <fullName evidence="4">Ubiquitin-like protease family profile domain-containing protein</fullName>
    </recommendedName>
</protein>
<dbReference type="SUPFAM" id="SSF54001">
    <property type="entry name" value="Cysteine proteinases"/>
    <property type="match status" value="1"/>
</dbReference>
<dbReference type="Proteomes" id="UP000289738">
    <property type="component" value="Chromosome B01"/>
</dbReference>